<evidence type="ECO:0000256" key="10">
    <source>
        <dbReference type="ARBA" id="ARBA00048567"/>
    </source>
</evidence>
<comment type="subunit">
    <text evidence="11">Monomer.</text>
</comment>
<keyword evidence="5 11" id="KW-0808">Transferase</keyword>
<dbReference type="GO" id="GO:0009423">
    <property type="term" value="P:chorismate biosynthetic process"/>
    <property type="evidence" value="ECO:0007669"/>
    <property type="project" value="UniProtKB-UniRule"/>
</dbReference>
<reference evidence="12 13" key="1">
    <citation type="submission" date="2018-03" db="EMBL/GenBank/DDBJ databases">
        <title>Genomic Encyclopedia of Type Strains, Phase III (KMG-III): the genomes of soil and plant-associated and newly described type strains.</title>
        <authorList>
            <person name="Whitman W."/>
        </authorList>
    </citation>
    <scope>NUCLEOTIDE SEQUENCE [LARGE SCALE GENOMIC DNA]</scope>
    <source>
        <strain evidence="12 13">CGMCC 1.07653</strain>
    </source>
</reference>
<evidence type="ECO:0000256" key="8">
    <source>
        <dbReference type="ARBA" id="ARBA00022840"/>
    </source>
</evidence>
<dbReference type="GO" id="GO:0005524">
    <property type="term" value="F:ATP binding"/>
    <property type="evidence" value="ECO:0007669"/>
    <property type="project" value="UniProtKB-UniRule"/>
</dbReference>
<dbReference type="GO" id="GO:0004765">
    <property type="term" value="F:shikimate kinase activity"/>
    <property type="evidence" value="ECO:0007669"/>
    <property type="project" value="UniProtKB-UniRule"/>
</dbReference>
<dbReference type="GO" id="GO:0008652">
    <property type="term" value="P:amino acid biosynthetic process"/>
    <property type="evidence" value="ECO:0007669"/>
    <property type="project" value="UniProtKB-KW"/>
</dbReference>
<comment type="cofactor">
    <cofactor evidence="11">
        <name>Mg(2+)</name>
        <dbReference type="ChEBI" id="CHEBI:18420"/>
    </cofactor>
    <text evidence="11">Binds 1 Mg(2+) ion per subunit.</text>
</comment>
<name>A0A2P8H9R5_9BACI</name>
<dbReference type="CDD" id="cd00464">
    <property type="entry name" value="SK"/>
    <property type="match status" value="1"/>
</dbReference>
<evidence type="ECO:0000313" key="13">
    <source>
        <dbReference type="Proteomes" id="UP000242310"/>
    </source>
</evidence>
<dbReference type="InterPro" id="IPR031322">
    <property type="entry name" value="Shikimate/glucono_kinase"/>
</dbReference>
<evidence type="ECO:0000313" key="12">
    <source>
        <dbReference type="EMBL" id="PSL42965.1"/>
    </source>
</evidence>
<feature type="binding site" evidence="11">
    <location>
        <position position="38"/>
    </location>
    <ligand>
        <name>substrate</name>
    </ligand>
</feature>
<keyword evidence="13" id="KW-1185">Reference proteome</keyword>
<evidence type="ECO:0000256" key="1">
    <source>
        <dbReference type="ARBA" id="ARBA00004842"/>
    </source>
</evidence>
<proteinExistence type="inferred from homology"/>
<keyword evidence="6 11" id="KW-0547">Nucleotide-binding</keyword>
<dbReference type="InterPro" id="IPR027417">
    <property type="entry name" value="P-loop_NTPase"/>
</dbReference>
<dbReference type="Pfam" id="PF01202">
    <property type="entry name" value="SKI"/>
    <property type="match status" value="1"/>
</dbReference>
<dbReference type="PANTHER" id="PTHR21087:SF16">
    <property type="entry name" value="SHIKIMATE KINASE 1, CHLOROPLASTIC"/>
    <property type="match status" value="1"/>
</dbReference>
<gene>
    <name evidence="11" type="primary">aroK</name>
    <name evidence="12" type="ORF">B0H94_11248</name>
</gene>
<dbReference type="InterPro" id="IPR000623">
    <property type="entry name" value="Shikimate_kinase/TSH1"/>
</dbReference>
<dbReference type="GO" id="GO:0009073">
    <property type="term" value="P:aromatic amino acid family biosynthetic process"/>
    <property type="evidence" value="ECO:0007669"/>
    <property type="project" value="UniProtKB-KW"/>
</dbReference>
<keyword evidence="7 11" id="KW-0418">Kinase</keyword>
<keyword evidence="11" id="KW-0460">Magnesium</keyword>
<dbReference type="PROSITE" id="PS01128">
    <property type="entry name" value="SHIKIMATE_KINASE"/>
    <property type="match status" value="1"/>
</dbReference>
<keyword evidence="9 11" id="KW-0057">Aromatic amino acid biosynthesis</keyword>
<dbReference type="SUPFAM" id="SSF52540">
    <property type="entry name" value="P-loop containing nucleoside triphosphate hydrolases"/>
    <property type="match status" value="1"/>
</dbReference>
<evidence type="ECO:0000256" key="11">
    <source>
        <dbReference type="HAMAP-Rule" id="MF_00109"/>
    </source>
</evidence>
<keyword evidence="11" id="KW-0479">Metal-binding</keyword>
<evidence type="ECO:0000256" key="2">
    <source>
        <dbReference type="ARBA" id="ARBA00006997"/>
    </source>
</evidence>
<evidence type="ECO:0000256" key="5">
    <source>
        <dbReference type="ARBA" id="ARBA00022679"/>
    </source>
</evidence>
<accession>A0A2P8H9R5</accession>
<feature type="binding site" evidence="11">
    <location>
        <position position="62"/>
    </location>
    <ligand>
        <name>substrate</name>
    </ligand>
</feature>
<dbReference type="HAMAP" id="MF_00109">
    <property type="entry name" value="Shikimate_kinase"/>
    <property type="match status" value="1"/>
</dbReference>
<evidence type="ECO:0000256" key="3">
    <source>
        <dbReference type="ARBA" id="ARBA00012154"/>
    </source>
</evidence>
<comment type="caution">
    <text evidence="12">The sequence shown here is derived from an EMBL/GenBank/DDBJ whole genome shotgun (WGS) entry which is preliminary data.</text>
</comment>
<feature type="binding site" evidence="11">
    <location>
        <position position="84"/>
    </location>
    <ligand>
        <name>substrate</name>
    </ligand>
</feature>
<keyword evidence="4 11" id="KW-0028">Amino-acid biosynthesis</keyword>
<evidence type="ECO:0000256" key="7">
    <source>
        <dbReference type="ARBA" id="ARBA00022777"/>
    </source>
</evidence>
<evidence type="ECO:0000256" key="6">
    <source>
        <dbReference type="ARBA" id="ARBA00022741"/>
    </source>
</evidence>
<comment type="caution">
    <text evidence="11">Lacks conserved residue(s) required for the propagation of feature annotation.</text>
</comment>
<organism evidence="12 13">
    <name type="scientific">Salsuginibacillus halophilus</name>
    <dbReference type="NCBI Taxonomy" id="517424"/>
    <lineage>
        <taxon>Bacteria</taxon>
        <taxon>Bacillati</taxon>
        <taxon>Bacillota</taxon>
        <taxon>Bacilli</taxon>
        <taxon>Bacillales</taxon>
        <taxon>Bacillaceae</taxon>
        <taxon>Salsuginibacillus</taxon>
    </lineage>
</organism>
<evidence type="ECO:0000256" key="4">
    <source>
        <dbReference type="ARBA" id="ARBA00022605"/>
    </source>
</evidence>
<comment type="similarity">
    <text evidence="2 11">Belongs to the shikimate kinase family.</text>
</comment>
<dbReference type="AlphaFoldDB" id="A0A2P8H9R5"/>
<dbReference type="EMBL" id="PYAV01000012">
    <property type="protein sequence ID" value="PSL42965.1"/>
    <property type="molecule type" value="Genomic_DNA"/>
</dbReference>
<evidence type="ECO:0000256" key="9">
    <source>
        <dbReference type="ARBA" id="ARBA00023141"/>
    </source>
</evidence>
<protein>
    <recommendedName>
        <fullName evidence="3 11">Shikimate kinase</fullName>
        <shortName evidence="11">SK</shortName>
        <ecNumber evidence="3 11">2.7.1.71</ecNumber>
    </recommendedName>
</protein>
<comment type="catalytic activity">
    <reaction evidence="10 11">
        <text>shikimate + ATP = 3-phosphoshikimate + ADP + H(+)</text>
        <dbReference type="Rhea" id="RHEA:13121"/>
        <dbReference type="ChEBI" id="CHEBI:15378"/>
        <dbReference type="ChEBI" id="CHEBI:30616"/>
        <dbReference type="ChEBI" id="CHEBI:36208"/>
        <dbReference type="ChEBI" id="CHEBI:145989"/>
        <dbReference type="ChEBI" id="CHEBI:456216"/>
        <dbReference type="EC" id="2.7.1.71"/>
    </reaction>
</comment>
<dbReference type="PRINTS" id="PR01100">
    <property type="entry name" value="SHIKIMTKNASE"/>
</dbReference>
<dbReference type="InterPro" id="IPR023000">
    <property type="entry name" value="Shikimate_kinase_CS"/>
</dbReference>
<keyword evidence="11" id="KW-0963">Cytoplasm</keyword>
<feature type="binding site" evidence="11">
    <location>
        <begin position="16"/>
        <end position="21"/>
    </location>
    <ligand>
        <name>ATP</name>
        <dbReference type="ChEBI" id="CHEBI:30616"/>
    </ligand>
</feature>
<feature type="binding site" evidence="11">
    <location>
        <position position="123"/>
    </location>
    <ligand>
        <name>ATP</name>
        <dbReference type="ChEBI" id="CHEBI:30616"/>
    </ligand>
</feature>
<sequence length="173" mass="19522">MMEEAKKSVILVGFMGVGKTTAGALAAQQLDRTFVDIDDEIVKAFDMTIPDIFSAYGEDVFREKERELVEAYCTASNQVISLGGGVFMNDALRRLCLEHGLVVHLDMSWEAWTERLDDIIDTRPVLQKKNVDEIESLFYERKDLYKDHHMKVMTDGLSEEAVAEAIVSAVRTN</sequence>
<dbReference type="UniPathway" id="UPA00053">
    <property type="reaction ID" value="UER00088"/>
</dbReference>
<dbReference type="Proteomes" id="UP000242310">
    <property type="component" value="Unassembled WGS sequence"/>
</dbReference>
<comment type="subcellular location">
    <subcellularLocation>
        <location evidence="11">Cytoplasm</location>
    </subcellularLocation>
</comment>
<feature type="binding site" evidence="11">
    <location>
        <position position="141"/>
    </location>
    <ligand>
        <name>substrate</name>
    </ligand>
</feature>
<feature type="binding site" evidence="11">
    <location>
        <position position="20"/>
    </location>
    <ligand>
        <name>Mg(2+)</name>
        <dbReference type="ChEBI" id="CHEBI:18420"/>
    </ligand>
</feature>
<comment type="function">
    <text evidence="11">Catalyzes the specific phosphorylation of the 3-hydroxyl group of shikimic acid using ATP as a cosubstrate.</text>
</comment>
<dbReference type="GO" id="GO:0000287">
    <property type="term" value="F:magnesium ion binding"/>
    <property type="evidence" value="ECO:0007669"/>
    <property type="project" value="UniProtKB-UniRule"/>
</dbReference>
<dbReference type="EC" id="2.7.1.71" evidence="3 11"/>
<dbReference type="GO" id="GO:0005829">
    <property type="term" value="C:cytosol"/>
    <property type="evidence" value="ECO:0007669"/>
    <property type="project" value="TreeGrafter"/>
</dbReference>
<dbReference type="PANTHER" id="PTHR21087">
    <property type="entry name" value="SHIKIMATE KINASE"/>
    <property type="match status" value="1"/>
</dbReference>
<comment type="pathway">
    <text evidence="1 11">Metabolic intermediate biosynthesis; chorismate biosynthesis; chorismate from D-erythrose 4-phosphate and phosphoenolpyruvate: step 5/7.</text>
</comment>
<dbReference type="Gene3D" id="3.40.50.300">
    <property type="entry name" value="P-loop containing nucleotide triphosphate hydrolases"/>
    <property type="match status" value="1"/>
</dbReference>
<keyword evidence="8 11" id="KW-0067">ATP-binding</keyword>